<evidence type="ECO:0000259" key="8">
    <source>
        <dbReference type="Pfam" id="PF01545"/>
    </source>
</evidence>
<sequence>MFKGLSESIRFQMLVVTVGVLLLITKFIAFFLTNSNAILTDALESIINVVAGLFSLYSLVISARPKDENHPYGHGKIEFIASSIEGTLIMVAGGFIIVKSVFNIFSPVALQQLDFGILLISLSGVINFATGFIAERKGKENNSMVLVAGGKHLKTDAYSTAGILVGLVLIFLTGQEWLDSVVALLFGGFICYTGLKITRSSVAGIMDEADYDLLKRIVEVLNSNRRDNWIDIHNLRVIKYGAQLHIDCHLTVPWYLTVLQAHDEVDALSKLVRENIDPTIELFIHTDPCVELSCTVCENHACSARKADFKQRMEWEFEKVIADKKHGLQ</sequence>
<dbReference type="RefSeq" id="WP_147923135.1">
    <property type="nucleotide sequence ID" value="NZ_VRTY01000080.1"/>
</dbReference>
<gene>
    <name evidence="10" type="ORF">FVR03_17870</name>
</gene>
<keyword evidence="4 7" id="KW-0812">Transmembrane</keyword>
<dbReference type="SUPFAM" id="SSF161111">
    <property type="entry name" value="Cation efflux protein transmembrane domain-like"/>
    <property type="match status" value="1"/>
</dbReference>
<dbReference type="GO" id="GO:0006882">
    <property type="term" value="P:intracellular zinc ion homeostasis"/>
    <property type="evidence" value="ECO:0007669"/>
    <property type="project" value="TreeGrafter"/>
</dbReference>
<feature type="transmembrane region" description="Helical" evidence="7">
    <location>
        <begin position="155"/>
        <end position="174"/>
    </location>
</feature>
<dbReference type="InterPro" id="IPR002524">
    <property type="entry name" value="Cation_efflux"/>
</dbReference>
<keyword evidence="5 7" id="KW-1133">Transmembrane helix</keyword>
<feature type="transmembrane region" description="Helical" evidence="7">
    <location>
        <begin position="180"/>
        <end position="198"/>
    </location>
</feature>
<dbReference type="OrthoDB" id="9806522at2"/>
<feature type="domain" description="Cation efflux protein transmembrane" evidence="8">
    <location>
        <begin position="15"/>
        <end position="205"/>
    </location>
</feature>
<evidence type="ECO:0000256" key="4">
    <source>
        <dbReference type="ARBA" id="ARBA00022692"/>
    </source>
</evidence>
<dbReference type="EMBL" id="VRTY01000080">
    <property type="protein sequence ID" value="TXK36421.1"/>
    <property type="molecule type" value="Genomic_DNA"/>
</dbReference>
<dbReference type="InterPro" id="IPR050291">
    <property type="entry name" value="CDF_Transporter"/>
</dbReference>
<protein>
    <submittedName>
        <fullName evidence="10">Cation transporter</fullName>
    </submittedName>
</protein>
<dbReference type="Pfam" id="PF16916">
    <property type="entry name" value="ZT_dimer"/>
    <property type="match status" value="1"/>
</dbReference>
<evidence type="ECO:0000256" key="1">
    <source>
        <dbReference type="ARBA" id="ARBA00004141"/>
    </source>
</evidence>
<evidence type="ECO:0000259" key="9">
    <source>
        <dbReference type="Pfam" id="PF16916"/>
    </source>
</evidence>
<feature type="transmembrane region" description="Helical" evidence="7">
    <location>
        <begin position="115"/>
        <end position="134"/>
    </location>
</feature>
<evidence type="ECO:0000256" key="5">
    <source>
        <dbReference type="ARBA" id="ARBA00022989"/>
    </source>
</evidence>
<evidence type="ECO:0000256" key="7">
    <source>
        <dbReference type="SAM" id="Phobius"/>
    </source>
</evidence>
<evidence type="ECO:0000256" key="6">
    <source>
        <dbReference type="ARBA" id="ARBA00023136"/>
    </source>
</evidence>
<dbReference type="Gene3D" id="3.30.70.1350">
    <property type="entry name" value="Cation efflux protein, cytoplasmic domain"/>
    <property type="match status" value="1"/>
</dbReference>
<dbReference type="GO" id="GO:0005886">
    <property type="term" value="C:plasma membrane"/>
    <property type="evidence" value="ECO:0007669"/>
    <property type="project" value="TreeGrafter"/>
</dbReference>
<dbReference type="Proteomes" id="UP000321926">
    <property type="component" value="Unassembled WGS sequence"/>
</dbReference>
<dbReference type="Gene3D" id="1.20.1510.10">
    <property type="entry name" value="Cation efflux protein transmembrane domain"/>
    <property type="match status" value="1"/>
</dbReference>
<dbReference type="InterPro" id="IPR027469">
    <property type="entry name" value="Cation_efflux_TMD_sf"/>
</dbReference>
<reference evidence="10 11" key="1">
    <citation type="submission" date="2019-08" db="EMBL/GenBank/DDBJ databases">
        <authorList>
            <person name="Shi S."/>
        </authorList>
    </citation>
    <scope>NUCLEOTIDE SEQUENCE [LARGE SCALE GENOMIC DNA]</scope>
    <source>
        <strain evidence="10 11">GY10130</strain>
    </source>
</reference>
<evidence type="ECO:0000256" key="3">
    <source>
        <dbReference type="ARBA" id="ARBA00022448"/>
    </source>
</evidence>
<keyword evidence="3" id="KW-0813">Transport</keyword>
<name>A0A5C8JGC0_9BACT</name>
<feature type="transmembrane region" description="Helical" evidence="7">
    <location>
        <begin position="84"/>
        <end position="109"/>
    </location>
</feature>
<dbReference type="PANTHER" id="PTHR43840:SF15">
    <property type="entry name" value="MITOCHONDRIAL METAL TRANSPORTER 1-RELATED"/>
    <property type="match status" value="1"/>
</dbReference>
<dbReference type="GO" id="GO:0015341">
    <property type="term" value="F:zinc efflux antiporter activity"/>
    <property type="evidence" value="ECO:0007669"/>
    <property type="project" value="TreeGrafter"/>
</dbReference>
<comment type="similarity">
    <text evidence="2">Belongs to the cation diffusion facilitator (CDF) transporter (TC 2.A.4) family.</text>
</comment>
<feature type="transmembrane region" description="Helical" evidence="7">
    <location>
        <begin position="45"/>
        <end position="63"/>
    </location>
</feature>
<dbReference type="GO" id="GO:0015086">
    <property type="term" value="F:cadmium ion transmembrane transporter activity"/>
    <property type="evidence" value="ECO:0007669"/>
    <property type="project" value="TreeGrafter"/>
</dbReference>
<keyword evidence="11" id="KW-1185">Reference proteome</keyword>
<keyword evidence="6 7" id="KW-0472">Membrane</keyword>
<comment type="subcellular location">
    <subcellularLocation>
        <location evidence="1">Membrane</location>
        <topology evidence="1">Multi-pass membrane protein</topology>
    </subcellularLocation>
</comment>
<comment type="caution">
    <text evidence="10">The sequence shown here is derived from an EMBL/GenBank/DDBJ whole genome shotgun (WGS) entry which is preliminary data.</text>
</comment>
<feature type="domain" description="Cation efflux protein cytoplasmic" evidence="9">
    <location>
        <begin position="212"/>
        <end position="289"/>
    </location>
</feature>
<dbReference type="GO" id="GO:0015093">
    <property type="term" value="F:ferrous iron transmembrane transporter activity"/>
    <property type="evidence" value="ECO:0007669"/>
    <property type="project" value="TreeGrafter"/>
</dbReference>
<dbReference type="InterPro" id="IPR036837">
    <property type="entry name" value="Cation_efflux_CTD_sf"/>
</dbReference>
<dbReference type="Pfam" id="PF01545">
    <property type="entry name" value="Cation_efflux"/>
    <property type="match status" value="1"/>
</dbReference>
<dbReference type="NCBIfam" id="TIGR01297">
    <property type="entry name" value="CDF"/>
    <property type="match status" value="1"/>
</dbReference>
<dbReference type="InterPro" id="IPR058533">
    <property type="entry name" value="Cation_efflux_TM"/>
</dbReference>
<dbReference type="PANTHER" id="PTHR43840">
    <property type="entry name" value="MITOCHONDRIAL METAL TRANSPORTER 1-RELATED"/>
    <property type="match status" value="1"/>
</dbReference>
<accession>A0A5C8JGC0</accession>
<dbReference type="AlphaFoldDB" id="A0A5C8JGC0"/>
<dbReference type="InterPro" id="IPR027470">
    <property type="entry name" value="Cation_efflux_CTD"/>
</dbReference>
<evidence type="ECO:0000313" key="10">
    <source>
        <dbReference type="EMBL" id="TXK36421.1"/>
    </source>
</evidence>
<feature type="transmembrane region" description="Helical" evidence="7">
    <location>
        <begin position="12"/>
        <end position="33"/>
    </location>
</feature>
<proteinExistence type="inferred from homology"/>
<organism evidence="10 11">
    <name type="scientific">Pontibacter qinzhouensis</name>
    <dbReference type="NCBI Taxonomy" id="2603253"/>
    <lineage>
        <taxon>Bacteria</taxon>
        <taxon>Pseudomonadati</taxon>
        <taxon>Bacteroidota</taxon>
        <taxon>Cytophagia</taxon>
        <taxon>Cytophagales</taxon>
        <taxon>Hymenobacteraceae</taxon>
        <taxon>Pontibacter</taxon>
    </lineage>
</organism>
<evidence type="ECO:0000256" key="2">
    <source>
        <dbReference type="ARBA" id="ARBA00008114"/>
    </source>
</evidence>
<evidence type="ECO:0000313" key="11">
    <source>
        <dbReference type="Proteomes" id="UP000321926"/>
    </source>
</evidence>
<dbReference type="SUPFAM" id="SSF160240">
    <property type="entry name" value="Cation efflux protein cytoplasmic domain-like"/>
    <property type="match status" value="1"/>
</dbReference>